<dbReference type="SUPFAM" id="SSF103491">
    <property type="entry name" value="Preprotein translocase SecY subunit"/>
    <property type="match status" value="1"/>
</dbReference>
<feature type="transmembrane region" description="Helical" evidence="1">
    <location>
        <begin position="47"/>
        <end position="64"/>
    </location>
</feature>
<evidence type="ECO:0008006" key="4">
    <source>
        <dbReference type="Google" id="ProtNLM"/>
    </source>
</evidence>
<dbReference type="Gene3D" id="1.10.3370.10">
    <property type="entry name" value="SecY subunit domain"/>
    <property type="match status" value="1"/>
</dbReference>
<feature type="transmembrane region" description="Helical" evidence="1">
    <location>
        <begin position="171"/>
        <end position="189"/>
    </location>
</feature>
<dbReference type="EMBL" id="NETH01000041">
    <property type="protein sequence ID" value="RCW16500.1"/>
    <property type="molecule type" value="Genomic_DNA"/>
</dbReference>
<dbReference type="PRINTS" id="PR00303">
    <property type="entry name" value="SECYTRNLCASE"/>
</dbReference>
<evidence type="ECO:0000256" key="1">
    <source>
        <dbReference type="SAM" id="Phobius"/>
    </source>
</evidence>
<dbReference type="GO" id="GO:0016020">
    <property type="term" value="C:membrane"/>
    <property type="evidence" value="ECO:0007669"/>
    <property type="project" value="InterPro"/>
</dbReference>
<feature type="transmembrane region" description="Helical" evidence="1">
    <location>
        <begin position="108"/>
        <end position="127"/>
    </location>
</feature>
<evidence type="ECO:0000313" key="2">
    <source>
        <dbReference type="EMBL" id="RCW16500.1"/>
    </source>
</evidence>
<dbReference type="InterPro" id="IPR023201">
    <property type="entry name" value="SecY_dom_sf"/>
</dbReference>
<evidence type="ECO:0000313" key="3">
    <source>
        <dbReference type="Proteomes" id="UP000253215"/>
    </source>
</evidence>
<protein>
    <recommendedName>
        <fullName evidence="4">Accessory Sec system protein translocase subunit SecY2</fullName>
    </recommendedName>
</protein>
<accession>A0A368UC26</accession>
<reference evidence="2 3" key="1">
    <citation type="journal article" date="2018" name="Sci. Rep.">
        <title>Network-guided genomic and metagenomic analysis of the faecal microbiota of the critically endangered kakapo.</title>
        <authorList>
            <person name="Waite D.W."/>
            <person name="Dsouza M."/>
            <person name="Sekiguchi Y."/>
            <person name="Hugenholtz P."/>
            <person name="Taylor M.W."/>
        </authorList>
    </citation>
    <scope>NUCLEOTIDE SEQUENCE [LARGE SCALE GENOMIC DNA]</scope>
    <source>
        <strain evidence="2 3">BI02</strain>
    </source>
</reference>
<comment type="caution">
    <text evidence="2">The sequence shown here is derived from an EMBL/GenBank/DDBJ whole genome shotgun (WGS) entry which is preliminary data.</text>
</comment>
<dbReference type="PIRSF" id="PIRSF004557">
    <property type="entry name" value="SecY"/>
    <property type="match status" value="1"/>
</dbReference>
<feature type="transmembrane region" description="Helical" evidence="1">
    <location>
        <begin position="12"/>
        <end position="35"/>
    </location>
</feature>
<feature type="transmembrane region" description="Helical" evidence="1">
    <location>
        <begin position="347"/>
        <end position="368"/>
    </location>
</feature>
<feature type="transmembrane region" description="Helical" evidence="1">
    <location>
        <begin position="134"/>
        <end position="151"/>
    </location>
</feature>
<organism evidence="2 3">
    <name type="scientific">Streptococcus gallolyticus</name>
    <dbReference type="NCBI Taxonomy" id="315405"/>
    <lineage>
        <taxon>Bacteria</taxon>
        <taxon>Bacillati</taxon>
        <taxon>Bacillota</taxon>
        <taxon>Bacilli</taxon>
        <taxon>Lactobacillales</taxon>
        <taxon>Streptococcaceae</taxon>
        <taxon>Streptococcus</taxon>
    </lineage>
</organism>
<dbReference type="AlphaFoldDB" id="A0A368UC26"/>
<name>A0A368UC26_9STRE</name>
<dbReference type="Pfam" id="PF00344">
    <property type="entry name" value="SecY"/>
    <property type="match status" value="1"/>
</dbReference>
<keyword evidence="1" id="KW-0812">Transmembrane</keyword>
<dbReference type="GO" id="GO:0015031">
    <property type="term" value="P:protein transport"/>
    <property type="evidence" value="ECO:0007669"/>
    <property type="project" value="InterPro"/>
</dbReference>
<feature type="transmembrane region" description="Helical" evidence="1">
    <location>
        <begin position="267"/>
        <end position="286"/>
    </location>
</feature>
<feature type="transmembrane region" description="Helical" evidence="1">
    <location>
        <begin position="225"/>
        <end position="247"/>
    </location>
</feature>
<keyword evidence="1" id="KW-0472">Membrane</keyword>
<gene>
    <name evidence="2" type="ORF">CAC02_08140</name>
</gene>
<dbReference type="InterPro" id="IPR002208">
    <property type="entry name" value="SecY/SEC61-alpha"/>
</dbReference>
<dbReference type="Proteomes" id="UP000253215">
    <property type="component" value="Unassembled WGS sequence"/>
</dbReference>
<proteinExistence type="predicted"/>
<keyword evidence="1" id="KW-1133">Transmembrane helix</keyword>
<feature type="transmembrane region" description="Helical" evidence="1">
    <location>
        <begin position="318"/>
        <end position="341"/>
    </location>
</feature>
<feature type="transmembrane region" description="Helical" evidence="1">
    <location>
        <begin position="85"/>
        <end position="102"/>
    </location>
</feature>
<sequence length="390" mass="43319">MLRLNLLTKKCFFSIVIIATIILGYQIPVAGLGFFGGHLEEGADTSLVLFALGLSPWMASQLLWRVLTLGDRKPYTKKRQTKMQLTMLLIALIQSLAMTLQSTSLGEFLSVSLPLSIILIAASYVVALLANLNAQYGIGGVTLVFLTNILLSKEDLGFDLSLLTERHNLVFLGLLVAWSFLSVFGMVILERAEYRVKIRRLGLNNDFANDSYLPFKLNFSSGMPFMYAFTLLAFPKYLFTLLNILSGKSIDFSNALTYFTINHWKGALVYMAILLSLNLIFTMFNGDVVNTVETMRSQGDYIIGIAPGNDTKQYLTTLLWRLGMISGISIALLAGLPILLAQLDTEMADLATLPTIIMMIASMMMTVIQEVSIIQLVRGYHQIVDYPEDS</sequence>